<evidence type="ECO:0008006" key="4">
    <source>
        <dbReference type="Google" id="ProtNLM"/>
    </source>
</evidence>
<comment type="caution">
    <text evidence="3">The sequence shown here is derived from an EMBL/GenBank/DDBJ whole genome shotgun (WGS) entry which is preliminary data.</text>
</comment>
<dbReference type="InterPro" id="IPR004993">
    <property type="entry name" value="GH3"/>
</dbReference>
<evidence type="ECO:0000259" key="1">
    <source>
        <dbReference type="Pfam" id="PF23571"/>
    </source>
</evidence>
<dbReference type="PANTHER" id="PTHR31901">
    <property type="entry name" value="GH3 DOMAIN-CONTAINING PROTEIN"/>
    <property type="match status" value="1"/>
</dbReference>
<feature type="domain" description="GH3 middle" evidence="1">
    <location>
        <begin position="128"/>
        <end position="203"/>
    </location>
</feature>
<dbReference type="GO" id="GO:0016881">
    <property type="term" value="F:acid-amino acid ligase activity"/>
    <property type="evidence" value="ECO:0007669"/>
    <property type="project" value="TreeGrafter"/>
</dbReference>
<name>X0ZLT3_9ZZZZ</name>
<organism evidence="3">
    <name type="scientific">marine sediment metagenome</name>
    <dbReference type="NCBI Taxonomy" id="412755"/>
    <lineage>
        <taxon>unclassified sequences</taxon>
        <taxon>metagenomes</taxon>
        <taxon>ecological metagenomes</taxon>
    </lineage>
</organism>
<accession>X0ZLT3</accession>
<dbReference type="EMBL" id="BART01004392">
    <property type="protein sequence ID" value="GAG70349.1"/>
    <property type="molecule type" value="Genomic_DNA"/>
</dbReference>
<dbReference type="PANTHER" id="PTHR31901:SF9">
    <property type="entry name" value="GH3 DOMAIN-CONTAINING PROTEIN"/>
    <property type="match status" value="1"/>
</dbReference>
<dbReference type="InterPro" id="IPR055378">
    <property type="entry name" value="GH3_C"/>
</dbReference>
<dbReference type="Pfam" id="PF23571">
    <property type="entry name" value="GH3_M"/>
    <property type="match status" value="1"/>
</dbReference>
<protein>
    <recommendedName>
        <fullName evidence="4">GH3 auxin-responsive promoter</fullName>
    </recommendedName>
</protein>
<dbReference type="InterPro" id="IPR055377">
    <property type="entry name" value="GH3_M"/>
</dbReference>
<feature type="non-terminal residue" evidence="3">
    <location>
        <position position="293"/>
    </location>
</feature>
<gene>
    <name evidence="3" type="ORF">S01H4_11064</name>
</gene>
<feature type="domain" description="GH3 C-terminal" evidence="2">
    <location>
        <begin position="219"/>
        <end position="292"/>
    </location>
</feature>
<proteinExistence type="predicted"/>
<sequence length="293" mass="33077">MKLCEKADECSEDIIRDINDGTLSSRYAIEPGIRKVLARGLRPNPKWARYLQKARERRGGALKPADYWPDLGLIGAWKGGTVGHYLDKFPEWFDPDGTKPVPVRDWGYLSSEFRGSVPLSDEGSRGVLTVATNLYEFVAVDELESKRDDSSAWRFLTVGEIEQGKEYYVFVSTTAGLYRYDINDVVQVTGTYNATPQIVFLRKGRGMTNITGEKLSVNQVIQAFQKVSQDTGIIPTHFKAEADADSSRYVFRAEFVLHPDSESLKKFLVELDEVLQGINIEYKSKRESMRLAA</sequence>
<dbReference type="GO" id="GO:0005737">
    <property type="term" value="C:cytoplasm"/>
    <property type="evidence" value="ECO:0007669"/>
    <property type="project" value="TreeGrafter"/>
</dbReference>
<reference evidence="3" key="1">
    <citation type="journal article" date="2014" name="Front. Microbiol.">
        <title>High frequency of phylogenetically diverse reductive dehalogenase-homologous genes in deep subseafloor sedimentary metagenomes.</title>
        <authorList>
            <person name="Kawai M."/>
            <person name="Futagami T."/>
            <person name="Toyoda A."/>
            <person name="Takaki Y."/>
            <person name="Nishi S."/>
            <person name="Hori S."/>
            <person name="Arai W."/>
            <person name="Tsubouchi T."/>
            <person name="Morono Y."/>
            <person name="Uchiyama I."/>
            <person name="Ito T."/>
            <person name="Fujiyama A."/>
            <person name="Inagaki F."/>
            <person name="Takami H."/>
        </authorList>
    </citation>
    <scope>NUCLEOTIDE SEQUENCE</scope>
    <source>
        <strain evidence="3">Expedition CK06-06</strain>
    </source>
</reference>
<dbReference type="Pfam" id="PF23572">
    <property type="entry name" value="GH3_C"/>
    <property type="match status" value="1"/>
</dbReference>
<evidence type="ECO:0000313" key="3">
    <source>
        <dbReference type="EMBL" id="GAG70349.1"/>
    </source>
</evidence>
<dbReference type="AlphaFoldDB" id="X0ZLT3"/>
<evidence type="ECO:0000259" key="2">
    <source>
        <dbReference type="Pfam" id="PF23572"/>
    </source>
</evidence>
<dbReference type="Pfam" id="PF03321">
    <property type="entry name" value="GH3"/>
    <property type="match status" value="1"/>
</dbReference>